<name>A0A150TI99_SORCE</name>
<reference evidence="9 10" key="1">
    <citation type="submission" date="2014-02" db="EMBL/GenBank/DDBJ databases">
        <title>The small core and large imbalanced accessory genome model reveals a collaborative survival strategy of Sorangium cellulosum strains in nature.</title>
        <authorList>
            <person name="Han K."/>
            <person name="Peng R."/>
            <person name="Blom J."/>
            <person name="Li Y.-Z."/>
        </authorList>
    </citation>
    <scope>NUCLEOTIDE SEQUENCE [LARGE SCALE GENOMIC DNA]</scope>
    <source>
        <strain evidence="9 10">So0007-03</strain>
    </source>
</reference>
<evidence type="ECO:0000256" key="6">
    <source>
        <dbReference type="ARBA" id="ARBA00023012"/>
    </source>
</evidence>
<feature type="domain" description="Histidine kinase" evidence="8">
    <location>
        <begin position="151"/>
        <end position="368"/>
    </location>
</feature>
<protein>
    <recommendedName>
        <fullName evidence="2">histidine kinase</fullName>
        <ecNumber evidence="2">2.7.13.3</ecNumber>
    </recommendedName>
</protein>
<dbReference type="PROSITE" id="PS50109">
    <property type="entry name" value="HIS_KIN"/>
    <property type="match status" value="1"/>
</dbReference>
<feature type="compositionally biased region" description="Basic and acidic residues" evidence="7">
    <location>
        <begin position="40"/>
        <end position="69"/>
    </location>
</feature>
<dbReference type="InterPro" id="IPR003594">
    <property type="entry name" value="HATPase_dom"/>
</dbReference>
<dbReference type="CDD" id="cd00082">
    <property type="entry name" value="HisKA"/>
    <property type="match status" value="1"/>
</dbReference>
<evidence type="ECO:0000313" key="10">
    <source>
        <dbReference type="Proteomes" id="UP000075502"/>
    </source>
</evidence>
<dbReference type="InterPro" id="IPR005467">
    <property type="entry name" value="His_kinase_dom"/>
</dbReference>
<dbReference type="Pfam" id="PF02518">
    <property type="entry name" value="HATPase_c"/>
    <property type="match status" value="1"/>
</dbReference>
<keyword evidence="4" id="KW-0808">Transferase</keyword>
<dbReference type="SMART" id="SM00388">
    <property type="entry name" value="HisKA"/>
    <property type="match status" value="1"/>
</dbReference>
<evidence type="ECO:0000256" key="7">
    <source>
        <dbReference type="SAM" id="MobiDB-lite"/>
    </source>
</evidence>
<dbReference type="Pfam" id="PF00512">
    <property type="entry name" value="HisKA"/>
    <property type="match status" value="1"/>
</dbReference>
<keyword evidence="3" id="KW-0597">Phosphoprotein</keyword>
<feature type="region of interest" description="Disordered" evidence="7">
    <location>
        <begin position="1"/>
        <end position="78"/>
    </location>
</feature>
<evidence type="ECO:0000313" key="9">
    <source>
        <dbReference type="EMBL" id="KYG04405.1"/>
    </source>
</evidence>
<proteinExistence type="predicted"/>
<evidence type="ECO:0000256" key="4">
    <source>
        <dbReference type="ARBA" id="ARBA00022679"/>
    </source>
</evidence>
<dbReference type="Gene3D" id="3.30.565.10">
    <property type="entry name" value="Histidine kinase-like ATPase, C-terminal domain"/>
    <property type="match status" value="1"/>
</dbReference>
<gene>
    <name evidence="9" type="ORF">BE21_46960</name>
</gene>
<dbReference type="CDD" id="cd16922">
    <property type="entry name" value="HATPase_EvgS-ArcB-TorS-like"/>
    <property type="match status" value="1"/>
</dbReference>
<dbReference type="SUPFAM" id="SSF55874">
    <property type="entry name" value="ATPase domain of HSP90 chaperone/DNA topoisomerase II/histidine kinase"/>
    <property type="match status" value="1"/>
</dbReference>
<accession>A0A150TI99</accession>
<evidence type="ECO:0000256" key="1">
    <source>
        <dbReference type="ARBA" id="ARBA00000085"/>
    </source>
</evidence>
<dbReference type="InterPro" id="IPR036890">
    <property type="entry name" value="HATPase_C_sf"/>
</dbReference>
<evidence type="ECO:0000256" key="3">
    <source>
        <dbReference type="ARBA" id="ARBA00022553"/>
    </source>
</evidence>
<dbReference type="Proteomes" id="UP000075502">
    <property type="component" value="Unassembled WGS sequence"/>
</dbReference>
<dbReference type="FunFam" id="3.30.565.10:FF:000006">
    <property type="entry name" value="Sensor histidine kinase WalK"/>
    <property type="match status" value="1"/>
</dbReference>
<keyword evidence="5" id="KW-0418">Kinase</keyword>
<dbReference type="InterPro" id="IPR004358">
    <property type="entry name" value="Sig_transdc_His_kin-like_C"/>
</dbReference>
<organism evidence="9 10">
    <name type="scientific">Sorangium cellulosum</name>
    <name type="common">Polyangium cellulosum</name>
    <dbReference type="NCBI Taxonomy" id="56"/>
    <lineage>
        <taxon>Bacteria</taxon>
        <taxon>Pseudomonadati</taxon>
        <taxon>Myxococcota</taxon>
        <taxon>Polyangia</taxon>
        <taxon>Polyangiales</taxon>
        <taxon>Polyangiaceae</taxon>
        <taxon>Sorangium</taxon>
    </lineage>
</organism>
<dbReference type="InterPro" id="IPR036097">
    <property type="entry name" value="HisK_dim/P_sf"/>
</dbReference>
<dbReference type="EC" id="2.7.13.3" evidence="2"/>
<evidence type="ECO:0000259" key="8">
    <source>
        <dbReference type="PROSITE" id="PS50109"/>
    </source>
</evidence>
<dbReference type="PRINTS" id="PR00344">
    <property type="entry name" value="BCTRLSENSOR"/>
</dbReference>
<evidence type="ECO:0000256" key="2">
    <source>
        <dbReference type="ARBA" id="ARBA00012438"/>
    </source>
</evidence>
<dbReference type="InterPro" id="IPR050736">
    <property type="entry name" value="Sensor_HK_Regulatory"/>
</dbReference>
<comment type="catalytic activity">
    <reaction evidence="1">
        <text>ATP + protein L-histidine = ADP + protein N-phospho-L-histidine.</text>
        <dbReference type="EC" id="2.7.13.3"/>
    </reaction>
</comment>
<dbReference type="PANTHER" id="PTHR43711:SF1">
    <property type="entry name" value="HISTIDINE KINASE 1"/>
    <property type="match status" value="1"/>
</dbReference>
<evidence type="ECO:0000256" key="5">
    <source>
        <dbReference type="ARBA" id="ARBA00022777"/>
    </source>
</evidence>
<keyword evidence="6" id="KW-0902">Two-component regulatory system</keyword>
<dbReference type="PANTHER" id="PTHR43711">
    <property type="entry name" value="TWO-COMPONENT HISTIDINE KINASE"/>
    <property type="match status" value="1"/>
</dbReference>
<dbReference type="GO" id="GO:0000155">
    <property type="term" value="F:phosphorelay sensor kinase activity"/>
    <property type="evidence" value="ECO:0007669"/>
    <property type="project" value="InterPro"/>
</dbReference>
<dbReference type="EMBL" id="JEME01002401">
    <property type="protein sequence ID" value="KYG04405.1"/>
    <property type="molecule type" value="Genomic_DNA"/>
</dbReference>
<comment type="caution">
    <text evidence="9">The sequence shown here is derived from an EMBL/GenBank/DDBJ whole genome shotgun (WGS) entry which is preliminary data.</text>
</comment>
<dbReference type="InterPro" id="IPR003661">
    <property type="entry name" value="HisK_dim/P_dom"/>
</dbReference>
<dbReference type="SUPFAM" id="SSF47384">
    <property type="entry name" value="Homodimeric domain of signal transducing histidine kinase"/>
    <property type="match status" value="1"/>
</dbReference>
<feature type="compositionally biased region" description="Basic and acidic residues" evidence="7">
    <location>
        <begin position="1"/>
        <end position="31"/>
    </location>
</feature>
<dbReference type="AlphaFoldDB" id="A0A150TI99"/>
<dbReference type="SMART" id="SM00387">
    <property type="entry name" value="HATPase_c"/>
    <property type="match status" value="1"/>
</dbReference>
<sequence length="380" mass="41594">MAVDDTKSRPVREETDESLRVDRDDTDRALAEKLAAIEAQSDKAVSRARERADGATRAAREDADHRSNETNETNASGQAIEAIAKERSLEDDVVRGERAAADESLRRERAEHARVLSRLLPLERDKTDRHLLTERTRFDDALSHRDDFLGIVSHDLRNLLSGIVMSAELLARDGSAHDEETGPAVAAKRIRRYAARMSSLINDLVDVASIESGKLATTLEGGDAGASLIETVEMFQPVASERGIFIELEITERPLTADFDQERVLQVLSNLVSNAIKFTAPGGRICVRGERAGGELRFSVSDTGPGIPHHLLELVFERFWQAGGTDRRGLGLGLYICKSLVKAHGGRIWAESRLGEGSTFYFTIPETASGLSPTARASPS</sequence>
<dbReference type="Gene3D" id="1.10.287.130">
    <property type="match status" value="1"/>
</dbReference>